<evidence type="ECO:0000256" key="2">
    <source>
        <dbReference type="ARBA" id="ARBA00011984"/>
    </source>
</evidence>
<dbReference type="Proteomes" id="UP001159427">
    <property type="component" value="Unassembled WGS sequence"/>
</dbReference>
<sequence>MNSFIVPAEARFLVLGSKAVGKSALTVRFLTKRFIGEYQSLMQLTYNHTIKLDDENLTFDIRDAVEKGDVSQVDKDIRWADAFLVVYSITDKKSFNNAIQLVEAIYDGKGTDELHVALVGNKKDLEHFRKVTTKEGKSAAEQLGCMFFEVSAAENYDNVQQALNVVFRKVSLHKKYLRQEKEKRKNSNPQIEKKKQKFGNSLFNWKNEKKRSPRRAETP</sequence>
<feature type="region of interest" description="Disordered" evidence="5">
    <location>
        <begin position="178"/>
        <end position="219"/>
    </location>
</feature>
<accession>A0ABN8LVS5</accession>
<dbReference type="PROSITE" id="PS51419">
    <property type="entry name" value="RAB"/>
    <property type="match status" value="1"/>
</dbReference>
<dbReference type="SMART" id="SM00175">
    <property type="entry name" value="RAB"/>
    <property type="match status" value="1"/>
</dbReference>
<keyword evidence="7" id="KW-1185">Reference proteome</keyword>
<keyword evidence="3" id="KW-0378">Hydrolase</keyword>
<dbReference type="SMART" id="SM00174">
    <property type="entry name" value="RHO"/>
    <property type="match status" value="1"/>
</dbReference>
<dbReference type="InterPro" id="IPR001806">
    <property type="entry name" value="Small_GTPase"/>
</dbReference>
<dbReference type="NCBIfam" id="TIGR00231">
    <property type="entry name" value="small_GTP"/>
    <property type="match status" value="1"/>
</dbReference>
<dbReference type="PRINTS" id="PR00449">
    <property type="entry name" value="RASTRNSFRMNG"/>
</dbReference>
<dbReference type="EC" id="3.6.5.2" evidence="2"/>
<dbReference type="PROSITE" id="PS51421">
    <property type="entry name" value="RAS"/>
    <property type="match status" value="1"/>
</dbReference>
<dbReference type="EMBL" id="CALNXI010000119">
    <property type="protein sequence ID" value="CAH3019562.1"/>
    <property type="molecule type" value="Genomic_DNA"/>
</dbReference>
<evidence type="ECO:0000256" key="3">
    <source>
        <dbReference type="ARBA" id="ARBA00022801"/>
    </source>
</evidence>
<evidence type="ECO:0000256" key="4">
    <source>
        <dbReference type="ARBA" id="ARBA00048098"/>
    </source>
</evidence>
<dbReference type="Gene3D" id="3.40.50.300">
    <property type="entry name" value="P-loop containing nucleotide triphosphate hydrolases"/>
    <property type="match status" value="1"/>
</dbReference>
<reference evidence="6 7" key="1">
    <citation type="submission" date="2022-05" db="EMBL/GenBank/DDBJ databases">
        <authorList>
            <consortium name="Genoscope - CEA"/>
            <person name="William W."/>
        </authorList>
    </citation>
    <scope>NUCLEOTIDE SEQUENCE [LARGE SCALE GENOMIC DNA]</scope>
</reference>
<dbReference type="SUPFAM" id="SSF52540">
    <property type="entry name" value="P-loop containing nucleoside triphosphate hydrolases"/>
    <property type="match status" value="1"/>
</dbReference>
<dbReference type="InterPro" id="IPR027417">
    <property type="entry name" value="P-loop_NTPase"/>
</dbReference>
<organism evidence="6 7">
    <name type="scientific">Porites evermanni</name>
    <dbReference type="NCBI Taxonomy" id="104178"/>
    <lineage>
        <taxon>Eukaryota</taxon>
        <taxon>Metazoa</taxon>
        <taxon>Cnidaria</taxon>
        <taxon>Anthozoa</taxon>
        <taxon>Hexacorallia</taxon>
        <taxon>Scleractinia</taxon>
        <taxon>Fungiina</taxon>
        <taxon>Poritidae</taxon>
        <taxon>Porites</taxon>
    </lineage>
</organism>
<comment type="caution">
    <text evidence="6">The sequence shown here is derived from an EMBL/GenBank/DDBJ whole genome shotgun (WGS) entry which is preliminary data.</text>
</comment>
<name>A0ABN8LVS5_9CNID</name>
<dbReference type="PANTHER" id="PTHR45704">
    <property type="entry name" value="RAS-LIKE FAMILY MEMBER 11"/>
    <property type="match status" value="1"/>
</dbReference>
<dbReference type="Pfam" id="PF00071">
    <property type="entry name" value="Ras"/>
    <property type="match status" value="1"/>
</dbReference>
<dbReference type="InterPro" id="IPR005225">
    <property type="entry name" value="Small_GTP-bd"/>
</dbReference>
<evidence type="ECO:0000313" key="7">
    <source>
        <dbReference type="Proteomes" id="UP001159427"/>
    </source>
</evidence>
<evidence type="ECO:0000256" key="1">
    <source>
        <dbReference type="ARBA" id="ARBA00008344"/>
    </source>
</evidence>
<comment type="similarity">
    <text evidence="1">Belongs to the small GTPase superfamily. Ras family.</text>
</comment>
<protein>
    <recommendedName>
        <fullName evidence="2">small monomeric GTPase</fullName>
        <ecNumber evidence="2">3.6.5.2</ecNumber>
    </recommendedName>
</protein>
<comment type="catalytic activity">
    <reaction evidence="4">
        <text>GTP + H2O = GDP + phosphate + H(+)</text>
        <dbReference type="Rhea" id="RHEA:19669"/>
        <dbReference type="ChEBI" id="CHEBI:15377"/>
        <dbReference type="ChEBI" id="CHEBI:15378"/>
        <dbReference type="ChEBI" id="CHEBI:37565"/>
        <dbReference type="ChEBI" id="CHEBI:43474"/>
        <dbReference type="ChEBI" id="CHEBI:58189"/>
        <dbReference type="EC" id="3.6.5.2"/>
    </reaction>
</comment>
<proteinExistence type="inferred from homology"/>
<evidence type="ECO:0000256" key="5">
    <source>
        <dbReference type="SAM" id="MobiDB-lite"/>
    </source>
</evidence>
<gene>
    <name evidence="6" type="ORF">PEVE_00003174</name>
</gene>
<dbReference type="InterPro" id="IPR051065">
    <property type="entry name" value="Ras-related_GTPase"/>
</dbReference>
<dbReference type="SMART" id="SM00173">
    <property type="entry name" value="RAS"/>
    <property type="match status" value="1"/>
</dbReference>
<evidence type="ECO:0000313" key="6">
    <source>
        <dbReference type="EMBL" id="CAH3019562.1"/>
    </source>
</evidence>